<dbReference type="Proteomes" id="UP000887226">
    <property type="component" value="Unassembled WGS sequence"/>
</dbReference>
<keyword evidence="2" id="KW-1185">Reference proteome</keyword>
<name>A0A9P7Z0U0_9HELO</name>
<comment type="caution">
    <text evidence="1">The sequence shown here is derived from an EMBL/GenBank/DDBJ whole genome shotgun (WGS) entry which is preliminary data.</text>
</comment>
<sequence>MHTVPAKSRERLRTNKIVATATSAKKSPKPAPLKSAIVLDNTRHDLFEIRKTGDVVLEVCFENTPACNKSIPAEYIKELRSAKSEIISPTAYYRVDLHPLRRNSKFFERLLGSEIFKEGLEIKDAFSRLELEGLKPANVEAEKLPRIAMVNDDLATKTLGREVVFLDLLRILHGEEHITRPLSLLYLTVLVIMADIYDCLPCVSRYLTSILIKFKYPTKDDRVINSQTEMKIAEEKLRQKIMIFYYTNQQQKFNEATKELILGGSVYWNSEIEPRGNLTAWWDLPDGLEAELSYRRIRLLLTISNLQMHFVQLYLARGIRLCKLGYTSSESCDQFQLGEIIKFLTRKGLLNLVPFQAVSSDDPTYVWPEAYSGDIETLIAELRAWPEYQIDGNHRHCGARVKMLPALKYVYDCIQKGAGMKITSWKNDRSEHSWMVPRSIPSNKSTPFVVGNEIVGEGYTVFDFTKASSGADTRNWERSNSDRVAKLLFTARRWIWSPEKEEESKILRPNGLAFKF</sequence>
<protein>
    <submittedName>
        <fullName evidence="1">Uncharacterized protein</fullName>
    </submittedName>
</protein>
<reference evidence="1" key="1">
    <citation type="journal article" date="2021" name="IMA Fungus">
        <title>Genomic characterization of three marine fungi, including Emericellopsis atlantica sp. nov. with signatures of a generalist lifestyle and marine biomass degradation.</title>
        <authorList>
            <person name="Hagestad O.C."/>
            <person name="Hou L."/>
            <person name="Andersen J.H."/>
            <person name="Hansen E.H."/>
            <person name="Altermark B."/>
            <person name="Li C."/>
            <person name="Kuhnert E."/>
            <person name="Cox R.J."/>
            <person name="Crous P.W."/>
            <person name="Spatafora J.W."/>
            <person name="Lail K."/>
            <person name="Amirebrahimi M."/>
            <person name="Lipzen A."/>
            <person name="Pangilinan J."/>
            <person name="Andreopoulos W."/>
            <person name="Hayes R.D."/>
            <person name="Ng V."/>
            <person name="Grigoriev I.V."/>
            <person name="Jackson S.A."/>
            <person name="Sutton T.D.S."/>
            <person name="Dobson A.D.W."/>
            <person name="Rama T."/>
        </authorList>
    </citation>
    <scope>NUCLEOTIDE SEQUENCE</scope>
    <source>
        <strain evidence="1">TRa3180A</strain>
    </source>
</reference>
<evidence type="ECO:0000313" key="1">
    <source>
        <dbReference type="EMBL" id="KAG9243295.1"/>
    </source>
</evidence>
<dbReference type="OrthoDB" id="5398371at2759"/>
<dbReference type="AlphaFoldDB" id="A0A9P7Z0U0"/>
<proteinExistence type="predicted"/>
<gene>
    <name evidence="1" type="ORF">BJ878DRAFT_125725</name>
</gene>
<dbReference type="EMBL" id="MU253990">
    <property type="protein sequence ID" value="KAG9243295.1"/>
    <property type="molecule type" value="Genomic_DNA"/>
</dbReference>
<accession>A0A9P7Z0U0</accession>
<organism evidence="1 2">
    <name type="scientific">Calycina marina</name>
    <dbReference type="NCBI Taxonomy" id="1763456"/>
    <lineage>
        <taxon>Eukaryota</taxon>
        <taxon>Fungi</taxon>
        <taxon>Dikarya</taxon>
        <taxon>Ascomycota</taxon>
        <taxon>Pezizomycotina</taxon>
        <taxon>Leotiomycetes</taxon>
        <taxon>Helotiales</taxon>
        <taxon>Pezizellaceae</taxon>
        <taxon>Calycina</taxon>
    </lineage>
</organism>
<evidence type="ECO:0000313" key="2">
    <source>
        <dbReference type="Proteomes" id="UP000887226"/>
    </source>
</evidence>